<protein>
    <submittedName>
        <fullName evidence="1">Uncharacterized protein</fullName>
    </submittedName>
</protein>
<dbReference type="EMBL" id="JAYMGO010000001">
    <property type="protein sequence ID" value="KAL1282137.1"/>
    <property type="molecule type" value="Genomic_DNA"/>
</dbReference>
<name>A0ABR3NYL1_9TELE</name>
<reference evidence="1 2" key="1">
    <citation type="submission" date="2023-09" db="EMBL/GenBank/DDBJ databases">
        <authorList>
            <person name="Wang M."/>
        </authorList>
    </citation>
    <scope>NUCLEOTIDE SEQUENCE [LARGE SCALE GENOMIC DNA]</scope>
    <source>
        <strain evidence="1">GT-2023</strain>
        <tissue evidence="1">Liver</tissue>
    </source>
</reference>
<keyword evidence="2" id="KW-1185">Reference proteome</keyword>
<accession>A0ABR3NYL1</accession>
<organism evidence="1 2">
    <name type="scientific">Cirrhinus molitorella</name>
    <name type="common">mud carp</name>
    <dbReference type="NCBI Taxonomy" id="172907"/>
    <lineage>
        <taxon>Eukaryota</taxon>
        <taxon>Metazoa</taxon>
        <taxon>Chordata</taxon>
        <taxon>Craniata</taxon>
        <taxon>Vertebrata</taxon>
        <taxon>Euteleostomi</taxon>
        <taxon>Actinopterygii</taxon>
        <taxon>Neopterygii</taxon>
        <taxon>Teleostei</taxon>
        <taxon>Ostariophysi</taxon>
        <taxon>Cypriniformes</taxon>
        <taxon>Cyprinidae</taxon>
        <taxon>Labeoninae</taxon>
        <taxon>Labeonini</taxon>
        <taxon>Cirrhinus</taxon>
    </lineage>
</organism>
<proteinExistence type="predicted"/>
<dbReference type="Proteomes" id="UP001558613">
    <property type="component" value="Unassembled WGS sequence"/>
</dbReference>
<gene>
    <name evidence="1" type="ORF">QQF64_000940</name>
</gene>
<sequence>MDSLIVQLLLEQTRRLKPLISCYPCRSPQIPSKHKQPPSTLASQHCLLGDDNEKRLFLLYLSKHNLQPPPSGYTEIRSYTSSRCFLTEIQQSRECAPACLPESAARVQIIRARVCFLSSGSGSAVDVKRYWSPRCVQSVRYVSVSSTGSVINEGSSITNAEP</sequence>
<comment type="caution">
    <text evidence="1">The sequence shown here is derived from an EMBL/GenBank/DDBJ whole genome shotgun (WGS) entry which is preliminary data.</text>
</comment>
<evidence type="ECO:0000313" key="1">
    <source>
        <dbReference type="EMBL" id="KAL1282137.1"/>
    </source>
</evidence>
<evidence type="ECO:0000313" key="2">
    <source>
        <dbReference type="Proteomes" id="UP001558613"/>
    </source>
</evidence>